<dbReference type="InterPro" id="IPR038005">
    <property type="entry name" value="RX-like_CC"/>
</dbReference>
<reference evidence="9" key="1">
    <citation type="submission" date="2020-06" db="EMBL/GenBank/DDBJ databases">
        <authorList>
            <person name="Li T."/>
            <person name="Hu X."/>
            <person name="Zhang T."/>
            <person name="Song X."/>
            <person name="Zhang H."/>
            <person name="Dai N."/>
            <person name="Sheng W."/>
            <person name="Hou X."/>
            <person name="Wei L."/>
        </authorList>
    </citation>
    <scope>NUCLEOTIDE SEQUENCE</scope>
    <source>
        <strain evidence="9">3651</strain>
        <tissue evidence="9">Leaf</tissue>
    </source>
</reference>
<dbReference type="GO" id="GO:0006952">
    <property type="term" value="P:defense response"/>
    <property type="evidence" value="ECO:0007669"/>
    <property type="project" value="UniProtKB-KW"/>
</dbReference>
<comment type="caution">
    <text evidence="9">The sequence shown here is derived from an EMBL/GenBank/DDBJ whole genome shotgun (WGS) entry which is preliminary data.</text>
</comment>
<dbReference type="AlphaFoldDB" id="A0AAE2CMZ0"/>
<protein>
    <recommendedName>
        <fullName evidence="8">Disease resistance N-terminal domain-containing protein</fullName>
    </recommendedName>
</protein>
<accession>A0AAE2CMZ0</accession>
<keyword evidence="3" id="KW-0677">Repeat</keyword>
<evidence type="ECO:0000259" key="8">
    <source>
        <dbReference type="Pfam" id="PF18052"/>
    </source>
</evidence>
<evidence type="ECO:0000256" key="4">
    <source>
        <dbReference type="ARBA" id="ARBA00022741"/>
    </source>
</evidence>
<dbReference type="Gene3D" id="1.20.5.4130">
    <property type="match status" value="1"/>
</dbReference>
<keyword evidence="6" id="KW-0067">ATP-binding</keyword>
<dbReference type="InterPro" id="IPR041118">
    <property type="entry name" value="Rx_N"/>
</dbReference>
<name>A0AAE2CMZ0_9LAMI</name>
<evidence type="ECO:0000256" key="3">
    <source>
        <dbReference type="ARBA" id="ARBA00022737"/>
    </source>
</evidence>
<keyword evidence="4" id="KW-0547">Nucleotide-binding</keyword>
<evidence type="ECO:0000256" key="6">
    <source>
        <dbReference type="ARBA" id="ARBA00022840"/>
    </source>
</evidence>
<gene>
    <name evidence="9" type="ORF">Salat_1582200</name>
</gene>
<evidence type="ECO:0000313" key="10">
    <source>
        <dbReference type="Proteomes" id="UP001293254"/>
    </source>
</evidence>
<dbReference type="GO" id="GO:0005524">
    <property type="term" value="F:ATP binding"/>
    <property type="evidence" value="ECO:0007669"/>
    <property type="project" value="UniProtKB-KW"/>
</dbReference>
<dbReference type="Pfam" id="PF18052">
    <property type="entry name" value="Rx_N"/>
    <property type="match status" value="1"/>
</dbReference>
<keyword evidence="10" id="KW-1185">Reference proteome</keyword>
<keyword evidence="5" id="KW-0611">Plant defense</keyword>
<keyword evidence="2" id="KW-0433">Leucine-rich repeat</keyword>
<evidence type="ECO:0000256" key="1">
    <source>
        <dbReference type="ARBA" id="ARBA00008894"/>
    </source>
</evidence>
<comment type="similarity">
    <text evidence="1">Belongs to the disease resistance NB-LRR family.</text>
</comment>
<evidence type="ECO:0000256" key="5">
    <source>
        <dbReference type="ARBA" id="ARBA00022821"/>
    </source>
</evidence>
<reference evidence="9" key="2">
    <citation type="journal article" date="2024" name="Plant">
        <title>Genomic evolution and insights into agronomic trait innovations of Sesamum species.</title>
        <authorList>
            <person name="Miao H."/>
            <person name="Wang L."/>
            <person name="Qu L."/>
            <person name="Liu H."/>
            <person name="Sun Y."/>
            <person name="Le M."/>
            <person name="Wang Q."/>
            <person name="Wei S."/>
            <person name="Zheng Y."/>
            <person name="Lin W."/>
            <person name="Duan Y."/>
            <person name="Cao H."/>
            <person name="Xiong S."/>
            <person name="Wang X."/>
            <person name="Wei L."/>
            <person name="Li C."/>
            <person name="Ma Q."/>
            <person name="Ju M."/>
            <person name="Zhao R."/>
            <person name="Li G."/>
            <person name="Mu C."/>
            <person name="Tian Q."/>
            <person name="Mei H."/>
            <person name="Zhang T."/>
            <person name="Gao T."/>
            <person name="Zhang H."/>
        </authorList>
    </citation>
    <scope>NUCLEOTIDE SEQUENCE</scope>
    <source>
        <strain evidence="9">3651</strain>
    </source>
</reference>
<dbReference type="EMBL" id="JACGWO010000005">
    <property type="protein sequence ID" value="KAK4428132.1"/>
    <property type="molecule type" value="Genomic_DNA"/>
</dbReference>
<feature type="domain" description="Disease resistance N-terminal" evidence="8">
    <location>
        <begin position="38"/>
        <end position="112"/>
    </location>
</feature>
<feature type="chain" id="PRO_5042230329" description="Disease resistance N-terminal domain-containing protein" evidence="7">
    <location>
        <begin position="24"/>
        <end position="183"/>
    </location>
</feature>
<dbReference type="Proteomes" id="UP001293254">
    <property type="component" value="Unassembled WGS sequence"/>
</dbReference>
<organism evidence="9 10">
    <name type="scientific">Sesamum alatum</name>
    <dbReference type="NCBI Taxonomy" id="300844"/>
    <lineage>
        <taxon>Eukaryota</taxon>
        <taxon>Viridiplantae</taxon>
        <taxon>Streptophyta</taxon>
        <taxon>Embryophyta</taxon>
        <taxon>Tracheophyta</taxon>
        <taxon>Spermatophyta</taxon>
        <taxon>Magnoliopsida</taxon>
        <taxon>eudicotyledons</taxon>
        <taxon>Gunneridae</taxon>
        <taxon>Pentapetalae</taxon>
        <taxon>asterids</taxon>
        <taxon>lamiids</taxon>
        <taxon>Lamiales</taxon>
        <taxon>Pedaliaceae</taxon>
        <taxon>Sesamum</taxon>
    </lineage>
</organism>
<evidence type="ECO:0000313" key="9">
    <source>
        <dbReference type="EMBL" id="KAK4428132.1"/>
    </source>
</evidence>
<evidence type="ECO:0000256" key="2">
    <source>
        <dbReference type="ARBA" id="ARBA00022614"/>
    </source>
</evidence>
<keyword evidence="7" id="KW-0732">Signal</keyword>
<dbReference type="CDD" id="cd14798">
    <property type="entry name" value="RX-CC_like"/>
    <property type="match status" value="1"/>
</dbReference>
<sequence>MKQQLVLAFKFLTLTSVYLFTRSRTPRNKLRDPEKSVAVLFILENLKRVLLYNAHLIRDAKNQVQILDNDVRLFKAFLKDCAKIRNKVEGLEELQRKMQDVVCEAEDKIAVFFNLEAENRARNFFQRAFVGSMELIAVAKEVRAIRAKVKSTYEKSRVVYTNRKIGAAARGDATAKEKRGYLV</sequence>
<feature type="signal peptide" evidence="7">
    <location>
        <begin position="1"/>
        <end position="23"/>
    </location>
</feature>
<proteinExistence type="inferred from homology"/>
<evidence type="ECO:0000256" key="7">
    <source>
        <dbReference type="SAM" id="SignalP"/>
    </source>
</evidence>